<sequence length="85" mass="8770">MTRPDPTAVVAALAAQLRGVHPLMLAPVACLYLLIITLYAVGALAVLAAAAVTAGATVTAMCLTQALSLAATWRPTPRTKKEVTR</sequence>
<dbReference type="RefSeq" id="WP_167967565.1">
    <property type="nucleotide sequence ID" value="NZ_BHZG01000011.1"/>
</dbReference>
<evidence type="ECO:0000313" key="2">
    <source>
        <dbReference type="EMBL" id="NJQ04266.1"/>
    </source>
</evidence>
<name>A0A7X6CX86_9ACTN</name>
<dbReference type="Proteomes" id="UP000578686">
    <property type="component" value="Unassembled WGS sequence"/>
</dbReference>
<protein>
    <submittedName>
        <fullName evidence="2">Uncharacterized protein</fullName>
    </submittedName>
</protein>
<evidence type="ECO:0000256" key="1">
    <source>
        <dbReference type="SAM" id="Phobius"/>
    </source>
</evidence>
<keyword evidence="1" id="KW-0472">Membrane</keyword>
<gene>
    <name evidence="2" type="ORF">HCN56_01410</name>
</gene>
<dbReference type="AlphaFoldDB" id="A0A7X6CX86"/>
<feature type="transmembrane region" description="Helical" evidence="1">
    <location>
        <begin position="23"/>
        <end position="41"/>
    </location>
</feature>
<dbReference type="EMBL" id="JAAVJD010000004">
    <property type="protein sequence ID" value="NJQ04266.1"/>
    <property type="molecule type" value="Genomic_DNA"/>
</dbReference>
<keyword evidence="3" id="KW-1185">Reference proteome</keyword>
<keyword evidence="1" id="KW-1133">Transmembrane helix</keyword>
<reference evidence="2 3" key="1">
    <citation type="submission" date="2020-03" db="EMBL/GenBank/DDBJ databases">
        <title>Draft genome of Streptomyces sp. ventii, isolated from the Axial Seamount in the Pacific Ocean, and resequencing of the two type strains Streptomyces lonarensis strain NCL 716 and Streptomyces bohaiensis strain 11A07.</title>
        <authorList>
            <person name="Loughran R.M."/>
            <person name="Pfannmuller K.M."/>
            <person name="Wasson B.J."/>
            <person name="Deadmond M.C."/>
            <person name="Paddock B.E."/>
            <person name="Koyack M.J."/>
            <person name="Gallegos D.A."/>
            <person name="Mitchell E.A."/>
            <person name="Ushijima B."/>
            <person name="Saw J.H."/>
            <person name="Mcphail K.L."/>
            <person name="Videau P."/>
        </authorList>
    </citation>
    <scope>NUCLEOTIDE SEQUENCE [LARGE SCALE GENOMIC DNA]</scope>
    <source>
        <strain evidence="2 3">NCL716</strain>
    </source>
</reference>
<keyword evidence="1" id="KW-0812">Transmembrane</keyword>
<feature type="transmembrane region" description="Helical" evidence="1">
    <location>
        <begin position="47"/>
        <end position="71"/>
    </location>
</feature>
<accession>A0A7X6CX86</accession>
<comment type="caution">
    <text evidence="2">The sequence shown here is derived from an EMBL/GenBank/DDBJ whole genome shotgun (WGS) entry which is preliminary data.</text>
</comment>
<evidence type="ECO:0000313" key="3">
    <source>
        <dbReference type="Proteomes" id="UP000578686"/>
    </source>
</evidence>
<proteinExistence type="predicted"/>
<organism evidence="2 3">
    <name type="scientific">Streptomyces lonarensis</name>
    <dbReference type="NCBI Taxonomy" id="700599"/>
    <lineage>
        <taxon>Bacteria</taxon>
        <taxon>Bacillati</taxon>
        <taxon>Actinomycetota</taxon>
        <taxon>Actinomycetes</taxon>
        <taxon>Kitasatosporales</taxon>
        <taxon>Streptomycetaceae</taxon>
        <taxon>Streptomyces</taxon>
    </lineage>
</organism>